<comment type="caution">
    <text evidence="2">The sequence shown here is derived from an EMBL/GenBank/DDBJ whole genome shotgun (WGS) entry which is preliminary data.</text>
</comment>
<dbReference type="Pfam" id="PF02212">
    <property type="entry name" value="GED"/>
    <property type="match status" value="1"/>
</dbReference>
<accession>A0A835D2Q2</accession>
<organism evidence="2 3">
    <name type="scientific">Tetracentron sinense</name>
    <name type="common">Spur-leaf</name>
    <dbReference type="NCBI Taxonomy" id="13715"/>
    <lineage>
        <taxon>Eukaryota</taxon>
        <taxon>Viridiplantae</taxon>
        <taxon>Streptophyta</taxon>
        <taxon>Embryophyta</taxon>
        <taxon>Tracheophyta</taxon>
        <taxon>Spermatophyta</taxon>
        <taxon>Magnoliopsida</taxon>
        <taxon>Trochodendrales</taxon>
        <taxon>Trochodendraceae</taxon>
        <taxon>Tetracentron</taxon>
    </lineage>
</organism>
<dbReference type="OrthoDB" id="5061070at2759"/>
<evidence type="ECO:0000313" key="2">
    <source>
        <dbReference type="EMBL" id="KAF8388413.1"/>
    </source>
</evidence>
<evidence type="ECO:0000313" key="3">
    <source>
        <dbReference type="Proteomes" id="UP000655225"/>
    </source>
</evidence>
<dbReference type="OMA" id="HVVANII"/>
<dbReference type="InterPro" id="IPR003130">
    <property type="entry name" value="GED"/>
</dbReference>
<sequence length="132" mass="14784">MVDSLALHLLFSVQKLVNKEMEKEIVNELLGPHGTDGIKRMLEESPAVASKRERLNQSIRLLRDSQHVVANIIDRITVYSETSYLFTNSLRSAQASLAITEALPTLRFVDPSLPSLPPNGTPTLRLIHRVML</sequence>
<proteinExistence type="predicted"/>
<reference evidence="2 3" key="1">
    <citation type="submission" date="2020-04" db="EMBL/GenBank/DDBJ databases">
        <title>Plant Genome Project.</title>
        <authorList>
            <person name="Zhang R.-G."/>
        </authorList>
    </citation>
    <scope>NUCLEOTIDE SEQUENCE [LARGE SCALE GENOMIC DNA]</scope>
    <source>
        <strain evidence="2">YNK0</strain>
        <tissue evidence="2">Leaf</tissue>
    </source>
</reference>
<dbReference type="AlphaFoldDB" id="A0A835D2Q2"/>
<protein>
    <recommendedName>
        <fullName evidence="1">GED domain-containing protein</fullName>
    </recommendedName>
</protein>
<evidence type="ECO:0000259" key="1">
    <source>
        <dbReference type="PROSITE" id="PS51388"/>
    </source>
</evidence>
<keyword evidence="3" id="KW-1185">Reference proteome</keyword>
<gene>
    <name evidence="2" type="ORF">HHK36_027082</name>
</gene>
<feature type="domain" description="GED" evidence="1">
    <location>
        <begin position="1"/>
        <end position="77"/>
    </location>
</feature>
<name>A0A835D2Q2_TETSI</name>
<dbReference type="InterPro" id="IPR020850">
    <property type="entry name" value="GED_dom"/>
</dbReference>
<dbReference type="Proteomes" id="UP000655225">
    <property type="component" value="Unassembled WGS sequence"/>
</dbReference>
<dbReference type="GO" id="GO:0005525">
    <property type="term" value="F:GTP binding"/>
    <property type="evidence" value="ECO:0007669"/>
    <property type="project" value="InterPro"/>
</dbReference>
<dbReference type="PROSITE" id="PS51388">
    <property type="entry name" value="GED"/>
    <property type="match status" value="1"/>
</dbReference>
<dbReference type="GO" id="GO:0003924">
    <property type="term" value="F:GTPase activity"/>
    <property type="evidence" value="ECO:0007669"/>
    <property type="project" value="InterPro"/>
</dbReference>
<dbReference type="EMBL" id="JABCRI010000020">
    <property type="protein sequence ID" value="KAF8388413.1"/>
    <property type="molecule type" value="Genomic_DNA"/>
</dbReference>